<dbReference type="SMART" id="SM00702">
    <property type="entry name" value="P4Hc"/>
    <property type="match status" value="1"/>
</dbReference>
<dbReference type="CDD" id="cd02440">
    <property type="entry name" value="AdoMet_MTases"/>
    <property type="match status" value="1"/>
</dbReference>
<evidence type="ECO:0000256" key="1">
    <source>
        <dbReference type="ARBA" id="ARBA00001961"/>
    </source>
</evidence>
<evidence type="ECO:0000256" key="7">
    <source>
        <dbReference type="ARBA" id="ARBA00022939"/>
    </source>
</evidence>
<evidence type="ECO:0000256" key="9">
    <source>
        <dbReference type="ARBA" id="ARBA00023002"/>
    </source>
</evidence>
<name>A0A813HSX0_POLGL</name>
<feature type="region of interest" description="Disordered" evidence="12">
    <location>
        <begin position="1"/>
        <end position="35"/>
    </location>
</feature>
<feature type="region of interest" description="Disordered" evidence="12">
    <location>
        <begin position="231"/>
        <end position="271"/>
    </location>
</feature>
<organism evidence="14 15">
    <name type="scientific">Polarella glacialis</name>
    <name type="common">Dinoflagellate</name>
    <dbReference type="NCBI Taxonomy" id="89957"/>
    <lineage>
        <taxon>Eukaryota</taxon>
        <taxon>Sar</taxon>
        <taxon>Alveolata</taxon>
        <taxon>Dinophyceae</taxon>
        <taxon>Suessiales</taxon>
        <taxon>Suessiaceae</taxon>
        <taxon>Polarella</taxon>
    </lineage>
</organism>
<keyword evidence="6" id="KW-0479">Metal-binding</keyword>
<feature type="region of interest" description="Disordered" evidence="12">
    <location>
        <begin position="434"/>
        <end position="454"/>
    </location>
</feature>
<evidence type="ECO:0000256" key="2">
    <source>
        <dbReference type="ARBA" id="ARBA00012880"/>
    </source>
</evidence>
<evidence type="ECO:0000259" key="13">
    <source>
        <dbReference type="PROSITE" id="PS51471"/>
    </source>
</evidence>
<dbReference type="InterPro" id="IPR005123">
    <property type="entry name" value="Oxoglu/Fe-dep_dioxygenase_dom"/>
</dbReference>
<dbReference type="InterPro" id="IPR006620">
    <property type="entry name" value="Pro_4_hyd_alph"/>
</dbReference>
<evidence type="ECO:0000256" key="10">
    <source>
        <dbReference type="ARBA" id="ARBA00023004"/>
    </source>
</evidence>
<dbReference type="GO" id="GO:0016705">
    <property type="term" value="F:oxidoreductase activity, acting on paired donors, with incorporation or reduction of molecular oxygen"/>
    <property type="evidence" value="ECO:0007669"/>
    <property type="project" value="InterPro"/>
</dbReference>
<evidence type="ECO:0000313" key="15">
    <source>
        <dbReference type="Proteomes" id="UP000654075"/>
    </source>
</evidence>
<dbReference type="PROSITE" id="PS51471">
    <property type="entry name" value="FE2OG_OXY"/>
    <property type="match status" value="1"/>
</dbReference>
<reference evidence="14" key="1">
    <citation type="submission" date="2021-02" db="EMBL/GenBank/DDBJ databases">
        <authorList>
            <person name="Dougan E. K."/>
            <person name="Rhodes N."/>
            <person name="Thang M."/>
            <person name="Chan C."/>
        </authorList>
    </citation>
    <scope>NUCLEOTIDE SEQUENCE</scope>
</reference>
<dbReference type="GO" id="GO:0031418">
    <property type="term" value="F:L-ascorbic acid binding"/>
    <property type="evidence" value="ECO:0007669"/>
    <property type="project" value="InterPro"/>
</dbReference>
<feature type="compositionally biased region" description="Low complexity" evidence="12">
    <location>
        <begin position="348"/>
        <end position="360"/>
    </location>
</feature>
<dbReference type="GO" id="GO:0051213">
    <property type="term" value="F:dioxygenase activity"/>
    <property type="evidence" value="ECO:0007669"/>
    <property type="project" value="UniProtKB-KW"/>
</dbReference>
<dbReference type="GO" id="GO:0016206">
    <property type="term" value="F:catechol O-methyltransferase activity"/>
    <property type="evidence" value="ECO:0007669"/>
    <property type="project" value="UniProtKB-EC"/>
</dbReference>
<dbReference type="Gene3D" id="2.60.120.620">
    <property type="entry name" value="q2cbj1_9rhob like domain"/>
    <property type="match status" value="1"/>
</dbReference>
<dbReference type="OrthoDB" id="186626at2759"/>
<keyword evidence="4" id="KW-0808">Transferase</keyword>
<dbReference type="GO" id="GO:0005506">
    <property type="term" value="F:iron ion binding"/>
    <property type="evidence" value="ECO:0007669"/>
    <property type="project" value="InterPro"/>
</dbReference>
<sequence length="644" mass="69708">MDQKGRASRDPCYYEDGQAGDQREAQSSAHLQAAATPGDPEAALTAFEDFHAATKPLFHIGPEKGRHLDAAVSARAPMRVLEVGAYMGYSAIRMGRLLCKEARLYSVEACFDNARLAEQNVAHAGLSDIVTVLHGTVAGLQSELQKLAPFDFVLLDHKKTLYLEELDRLEKWAIVQPGTVIAADNIGGCNRDDCSRLRCGCGYAKHMRTSGRYQSSNFWGTRDGLEISHAGPIDDSCQSRVPARPNHSKTSPVRAPTIRGPSSKPPPASKAKLSGQHLLYLRELGLPLISDPGIAILRRSGKVGRIHLLEDQSTASPDSSVSSRTDLGAGAGQAAVEKTRCELVTPANNNNNNNNNNDNNNNKEAKQGPSVPENEAAVAAAEQVFGVLADAMRGNCKAMLPTREEVAAVPGAFIVRGAFSADEAALMGKAVHLAHGGRPPRDASETRRDSQHHRAVHVPQAALAVLCERLRSLLPATAGPSCAAKLEVPGREISTFLRCYRYLPGDMSRPHWDRSFCLCEHTPNVLSSFSAFSVLLYVSDEFEGGETTFFESDPDIPVSNKGLTPHCDRSSLVVATQVKPRAGDALVFPHGLHPGCHPSPLHEGSLVGRGEKLLVRTDVMFAAHPPRSKQVTLRFMKVLSWHRR</sequence>
<evidence type="ECO:0000256" key="11">
    <source>
        <dbReference type="ARBA" id="ARBA00023453"/>
    </source>
</evidence>
<dbReference type="Pfam" id="PF01596">
    <property type="entry name" value="Methyltransf_3"/>
    <property type="match status" value="1"/>
</dbReference>
<dbReference type="Proteomes" id="UP000654075">
    <property type="component" value="Unassembled WGS sequence"/>
</dbReference>
<gene>
    <name evidence="14" type="ORF">PGLA1383_LOCUS55327</name>
</gene>
<dbReference type="PROSITE" id="PS51682">
    <property type="entry name" value="SAM_OMT_I"/>
    <property type="match status" value="1"/>
</dbReference>
<dbReference type="SUPFAM" id="SSF53335">
    <property type="entry name" value="S-adenosyl-L-methionine-dependent methyltransferases"/>
    <property type="match status" value="1"/>
</dbReference>
<feature type="region of interest" description="Disordered" evidence="12">
    <location>
        <begin position="310"/>
        <end position="375"/>
    </location>
</feature>
<dbReference type="AlphaFoldDB" id="A0A813HSX0"/>
<keyword evidence="8" id="KW-0223">Dioxygenase</keyword>
<dbReference type="EMBL" id="CAJNNV010032602">
    <property type="protein sequence ID" value="CAE8640475.1"/>
    <property type="molecule type" value="Genomic_DNA"/>
</dbReference>
<dbReference type="PANTHER" id="PTHR43836">
    <property type="entry name" value="CATECHOL O-METHYLTRANSFERASE 1-RELATED"/>
    <property type="match status" value="1"/>
</dbReference>
<dbReference type="EC" id="2.1.1.6" evidence="2"/>
<keyword evidence="7" id="KW-0128">Catecholamine metabolism</keyword>
<evidence type="ECO:0000256" key="6">
    <source>
        <dbReference type="ARBA" id="ARBA00022723"/>
    </source>
</evidence>
<feature type="domain" description="Fe2OG dioxygenase" evidence="13">
    <location>
        <begin position="491"/>
        <end position="625"/>
    </location>
</feature>
<keyword evidence="15" id="KW-1185">Reference proteome</keyword>
<keyword evidence="3" id="KW-0489">Methyltransferase</keyword>
<protein>
    <recommendedName>
        <fullName evidence="2">catechol O-methyltransferase</fullName>
        <ecNumber evidence="2">2.1.1.6</ecNumber>
    </recommendedName>
</protein>
<feature type="compositionally biased region" description="Polar residues" evidence="12">
    <location>
        <begin position="311"/>
        <end position="325"/>
    </location>
</feature>
<evidence type="ECO:0000256" key="4">
    <source>
        <dbReference type="ARBA" id="ARBA00022679"/>
    </source>
</evidence>
<comment type="caution">
    <text evidence="14">The sequence shown here is derived from an EMBL/GenBank/DDBJ whole genome shotgun (WGS) entry which is preliminary data.</text>
</comment>
<evidence type="ECO:0000256" key="5">
    <source>
        <dbReference type="ARBA" id="ARBA00022691"/>
    </source>
</evidence>
<keyword evidence="5" id="KW-0949">S-adenosyl-L-methionine</keyword>
<comment type="cofactor">
    <cofactor evidence="1">
        <name>L-ascorbate</name>
        <dbReference type="ChEBI" id="CHEBI:38290"/>
    </cofactor>
</comment>
<evidence type="ECO:0000313" key="14">
    <source>
        <dbReference type="EMBL" id="CAE8640475.1"/>
    </source>
</evidence>
<accession>A0A813HSX0</accession>
<dbReference type="InterPro" id="IPR002935">
    <property type="entry name" value="SAM_O-MeTrfase"/>
</dbReference>
<comment type="similarity">
    <text evidence="11">Belongs to the class I-like SAM-binding methyltransferase superfamily. Cation-dependent O-methyltransferase family.</text>
</comment>
<keyword evidence="10" id="KW-0408">Iron</keyword>
<dbReference type="InterPro" id="IPR029063">
    <property type="entry name" value="SAM-dependent_MTases_sf"/>
</dbReference>
<evidence type="ECO:0000256" key="12">
    <source>
        <dbReference type="SAM" id="MobiDB-lite"/>
    </source>
</evidence>
<evidence type="ECO:0000256" key="8">
    <source>
        <dbReference type="ARBA" id="ARBA00022964"/>
    </source>
</evidence>
<dbReference type="GO" id="GO:0006584">
    <property type="term" value="P:catecholamine metabolic process"/>
    <property type="evidence" value="ECO:0007669"/>
    <property type="project" value="UniProtKB-KW"/>
</dbReference>
<keyword evidence="9" id="KW-0560">Oxidoreductase</keyword>
<dbReference type="Gene3D" id="3.40.50.150">
    <property type="entry name" value="Vaccinia Virus protein VP39"/>
    <property type="match status" value="1"/>
</dbReference>
<dbReference type="GO" id="GO:0032259">
    <property type="term" value="P:methylation"/>
    <property type="evidence" value="ECO:0007669"/>
    <property type="project" value="UniProtKB-KW"/>
</dbReference>
<feature type="compositionally biased region" description="Basic and acidic residues" evidence="12">
    <location>
        <begin position="439"/>
        <end position="449"/>
    </location>
</feature>
<dbReference type="PANTHER" id="PTHR43836:SF2">
    <property type="entry name" value="CATECHOL O-METHYLTRANSFERASE 1-RELATED"/>
    <property type="match status" value="1"/>
</dbReference>
<evidence type="ECO:0000256" key="3">
    <source>
        <dbReference type="ARBA" id="ARBA00022603"/>
    </source>
</evidence>
<proteinExistence type="inferred from homology"/>